<evidence type="ECO:0000259" key="9">
    <source>
        <dbReference type="Pfam" id="PF08323"/>
    </source>
</evidence>
<evidence type="ECO:0000256" key="4">
    <source>
        <dbReference type="ARBA" id="ARBA00022676"/>
    </source>
</evidence>
<dbReference type="PANTHER" id="PTHR45825">
    <property type="entry name" value="GRANULE-BOUND STARCH SYNTHASE 1, CHLOROPLASTIC/AMYLOPLASTIC"/>
    <property type="match status" value="1"/>
</dbReference>
<comment type="catalytic activity">
    <reaction evidence="1 7">
        <text>[(1-&gt;4)-alpha-D-glucosyl](n) + ADP-alpha-D-glucose = [(1-&gt;4)-alpha-D-glucosyl](n+1) + ADP + H(+)</text>
        <dbReference type="Rhea" id="RHEA:18189"/>
        <dbReference type="Rhea" id="RHEA-COMP:9584"/>
        <dbReference type="Rhea" id="RHEA-COMP:9587"/>
        <dbReference type="ChEBI" id="CHEBI:15378"/>
        <dbReference type="ChEBI" id="CHEBI:15444"/>
        <dbReference type="ChEBI" id="CHEBI:57498"/>
        <dbReference type="ChEBI" id="CHEBI:456216"/>
        <dbReference type="EC" id="2.4.1.21"/>
    </reaction>
</comment>
<evidence type="ECO:0000313" key="10">
    <source>
        <dbReference type="EMBL" id="XDI38257.1"/>
    </source>
</evidence>
<dbReference type="InterPro" id="IPR011835">
    <property type="entry name" value="GS/SS"/>
</dbReference>
<sequence length="479" mass="54847">MKVVMVATECTPFFKTGGLADVIGSLPHALSALAHELIVFLPKSTSIPTPILLQLEWVETFSVSVTWRNQHCAILSYKEKNVTYFFIENDYYFDRKPFYGQEDDGERFTFFTHAVLESMEKLALHPDVLHCHDWQTGLLPAYIKAGAYSYKVKTVFTIHNLRYQGVFPHSIFNELLHLDKQHQIGLDHNGAINFMKAAIVHADWITTVSPTYATEIQSSAFGEGLDSLLRERNHSLTGIINGIDEGYFNPSTDFHIPVTYHHQPERKRENKKALQDKLGLTISEHTPLISLISRLVEEKGVSLVTNTFDDLLQAEDVQFVCLGSGDPVIEEQFEQLAQRYPDRVAFYRGFNEELASFIYAASDFLVMPSKFEPCGLSQLIALRYETVPIVRETGGLKDTILSFNEFTGEGNGLSFTNYKEEDFLYTVRRGLWLYREEALWKQLQHNIYTSKFDWSQSAKAYEDVYKHVVNEGAWDETDE</sequence>
<feature type="domain" description="Glycosyl transferase family 1" evidence="8">
    <location>
        <begin position="282"/>
        <end position="424"/>
    </location>
</feature>
<dbReference type="SUPFAM" id="SSF53756">
    <property type="entry name" value="UDP-Glycosyltransferase/glycogen phosphorylase"/>
    <property type="match status" value="1"/>
</dbReference>
<dbReference type="EMBL" id="CP162551">
    <property type="protein sequence ID" value="XDI38257.1"/>
    <property type="molecule type" value="Genomic_DNA"/>
</dbReference>
<feature type="domain" description="Starch synthase catalytic" evidence="9">
    <location>
        <begin position="2"/>
        <end position="231"/>
    </location>
</feature>
<dbReference type="Pfam" id="PF08323">
    <property type="entry name" value="Glyco_transf_5"/>
    <property type="match status" value="1"/>
</dbReference>
<dbReference type="AlphaFoldDB" id="A0AB39BWJ2"/>
<comment type="function">
    <text evidence="2 7">Synthesizes alpha-1,4-glucan chains using ADP-glucose.</text>
</comment>
<dbReference type="InterPro" id="IPR001296">
    <property type="entry name" value="Glyco_trans_1"/>
</dbReference>
<name>A0AB39BWJ2_9BACI</name>
<evidence type="ECO:0000256" key="7">
    <source>
        <dbReference type="HAMAP-Rule" id="MF_00484"/>
    </source>
</evidence>
<keyword evidence="4 7" id="KW-0328">Glycosyltransferase</keyword>
<evidence type="ECO:0000256" key="6">
    <source>
        <dbReference type="ARBA" id="ARBA00023056"/>
    </source>
</evidence>
<evidence type="ECO:0000256" key="1">
    <source>
        <dbReference type="ARBA" id="ARBA00001478"/>
    </source>
</evidence>
<reference evidence="10" key="1">
    <citation type="submission" date="2024-07" db="EMBL/GenBank/DDBJ databases">
        <title>Identification and characteristics of an arsenic-resistant bacterial isolate, which belongs to a novel species.</title>
        <authorList>
            <person name="Juszczyk A."/>
            <person name="Kowalczyk A."/>
            <person name="Was K."/>
            <person name="Kosowicz W."/>
            <person name="Budzyn A."/>
            <person name="Latowski D."/>
        </authorList>
    </citation>
    <scope>NUCLEOTIDE SEQUENCE</scope>
    <source>
        <strain evidence="10">As8PL</strain>
    </source>
</reference>
<proteinExistence type="inferred from homology"/>
<dbReference type="InterPro" id="IPR013534">
    <property type="entry name" value="Starch_synth_cat_dom"/>
</dbReference>
<dbReference type="CDD" id="cd03791">
    <property type="entry name" value="GT5_Glycogen_synthase_DULL1-like"/>
    <property type="match status" value="1"/>
</dbReference>
<keyword evidence="5 7" id="KW-0808">Transferase</keyword>
<keyword evidence="6 7" id="KW-0320">Glycogen biosynthesis</keyword>
<dbReference type="Gene3D" id="3.40.50.2000">
    <property type="entry name" value="Glycogen Phosphorylase B"/>
    <property type="match status" value="2"/>
</dbReference>
<feature type="binding site" evidence="7">
    <location>
        <position position="15"/>
    </location>
    <ligand>
        <name>ADP-alpha-D-glucose</name>
        <dbReference type="ChEBI" id="CHEBI:57498"/>
    </ligand>
</feature>
<evidence type="ECO:0000256" key="2">
    <source>
        <dbReference type="ARBA" id="ARBA00002764"/>
    </source>
</evidence>
<dbReference type="NCBIfam" id="TIGR02095">
    <property type="entry name" value="glgA"/>
    <property type="match status" value="1"/>
</dbReference>
<protein>
    <recommendedName>
        <fullName evidence="7">Glycogen synthase</fullName>
        <ecNumber evidence="7">2.4.1.21</ecNumber>
    </recommendedName>
    <alternativeName>
        <fullName evidence="7">Starch [bacterial glycogen] synthase</fullName>
    </alternativeName>
</protein>
<accession>A0AB39BWJ2</accession>
<dbReference type="GO" id="GO:0009011">
    <property type="term" value="F:alpha-1,4-glucan glucosyltransferase (ADP-glucose donor) activity"/>
    <property type="evidence" value="ECO:0007669"/>
    <property type="project" value="UniProtKB-UniRule"/>
</dbReference>
<evidence type="ECO:0000256" key="3">
    <source>
        <dbReference type="ARBA" id="ARBA00010281"/>
    </source>
</evidence>
<dbReference type="Pfam" id="PF00534">
    <property type="entry name" value="Glycos_transf_1"/>
    <property type="match status" value="1"/>
</dbReference>
<organism evidence="10">
    <name type="scientific">Alkalihalophilus sp. As8PL</name>
    <dbReference type="NCBI Taxonomy" id="3237103"/>
    <lineage>
        <taxon>Bacteria</taxon>
        <taxon>Bacillati</taxon>
        <taxon>Bacillota</taxon>
        <taxon>Bacilli</taxon>
        <taxon>Bacillales</taxon>
        <taxon>Bacillaceae</taxon>
        <taxon>Alkalihalophilus</taxon>
    </lineage>
</organism>
<dbReference type="EC" id="2.4.1.21" evidence="7"/>
<dbReference type="HAMAP" id="MF_00484">
    <property type="entry name" value="Glycogen_synth"/>
    <property type="match status" value="1"/>
</dbReference>
<evidence type="ECO:0000256" key="5">
    <source>
        <dbReference type="ARBA" id="ARBA00022679"/>
    </source>
</evidence>
<dbReference type="RefSeq" id="WP_368505570.1">
    <property type="nucleotide sequence ID" value="NZ_CP162551.1"/>
</dbReference>
<comment type="pathway">
    <text evidence="7">Glycan biosynthesis; glycogen biosynthesis.</text>
</comment>
<dbReference type="GO" id="GO:0005978">
    <property type="term" value="P:glycogen biosynthetic process"/>
    <property type="evidence" value="ECO:0007669"/>
    <property type="project" value="UniProtKB-UniRule"/>
</dbReference>
<evidence type="ECO:0000259" key="8">
    <source>
        <dbReference type="Pfam" id="PF00534"/>
    </source>
</evidence>
<comment type="similarity">
    <text evidence="3 7">Belongs to the glycosyltransferase 1 family. Bacterial/plant glycogen synthase subfamily.</text>
</comment>
<dbReference type="GO" id="GO:0004373">
    <property type="term" value="F:alpha-1,4-glucan glucosyltransferase (UDP-glucose donor) activity"/>
    <property type="evidence" value="ECO:0007669"/>
    <property type="project" value="InterPro"/>
</dbReference>
<gene>
    <name evidence="7" type="primary">glgA</name>
    <name evidence="10" type="ORF">AB3N04_08020</name>
</gene>
<dbReference type="PANTHER" id="PTHR45825:SF11">
    <property type="entry name" value="ALPHA AMYLASE DOMAIN-CONTAINING PROTEIN"/>
    <property type="match status" value="1"/>
</dbReference>